<reference evidence="2 3" key="1">
    <citation type="journal article" date="2013" name="Front. Microbiol.">
        <title>Comparative genomic analyses of the cyanobacterium, Lyngbya aestuarii BL J, a powerful hydrogen producer.</title>
        <authorList>
            <person name="Kothari A."/>
            <person name="Vaughn M."/>
            <person name="Garcia-Pichel F."/>
        </authorList>
    </citation>
    <scope>NUCLEOTIDE SEQUENCE [LARGE SCALE GENOMIC DNA]</scope>
    <source>
        <strain evidence="2 3">BL J</strain>
    </source>
</reference>
<comment type="caution">
    <text evidence="2">The sequence shown here is derived from an EMBL/GenBank/DDBJ whole genome shotgun (WGS) entry which is preliminary data.</text>
</comment>
<dbReference type="Pfam" id="PF01738">
    <property type="entry name" value="DLH"/>
    <property type="match status" value="1"/>
</dbReference>
<evidence type="ECO:0000313" key="3">
    <source>
        <dbReference type="Proteomes" id="UP000017127"/>
    </source>
</evidence>
<dbReference type="Proteomes" id="UP000017127">
    <property type="component" value="Unassembled WGS sequence"/>
</dbReference>
<proteinExistence type="predicted"/>
<organism evidence="2 3">
    <name type="scientific">Lyngbya aestuarii BL J</name>
    <dbReference type="NCBI Taxonomy" id="1348334"/>
    <lineage>
        <taxon>Bacteria</taxon>
        <taxon>Bacillati</taxon>
        <taxon>Cyanobacteriota</taxon>
        <taxon>Cyanophyceae</taxon>
        <taxon>Oscillatoriophycideae</taxon>
        <taxon>Oscillatoriales</taxon>
        <taxon>Microcoleaceae</taxon>
        <taxon>Lyngbya</taxon>
    </lineage>
</organism>
<dbReference type="EMBL" id="AUZM01000028">
    <property type="protein sequence ID" value="ERT06963.1"/>
    <property type="molecule type" value="Genomic_DNA"/>
</dbReference>
<protein>
    <submittedName>
        <fullName evidence="2">Prolyl oligopeptidase family protein</fullName>
    </submittedName>
</protein>
<evidence type="ECO:0000313" key="2">
    <source>
        <dbReference type="EMBL" id="ERT06963.1"/>
    </source>
</evidence>
<dbReference type="GO" id="GO:0016787">
    <property type="term" value="F:hydrolase activity"/>
    <property type="evidence" value="ECO:0007669"/>
    <property type="project" value="InterPro"/>
</dbReference>
<dbReference type="InterPro" id="IPR029058">
    <property type="entry name" value="AB_hydrolase_fold"/>
</dbReference>
<gene>
    <name evidence="2" type="ORF">M595_3103</name>
</gene>
<feature type="domain" description="Dienelactone hydrolase" evidence="1">
    <location>
        <begin position="78"/>
        <end position="288"/>
    </location>
</feature>
<dbReference type="Gene3D" id="3.40.50.1820">
    <property type="entry name" value="alpha/beta hydrolase"/>
    <property type="match status" value="1"/>
</dbReference>
<dbReference type="PANTHER" id="PTHR46623">
    <property type="entry name" value="CARBOXYMETHYLENEBUTENOLIDASE-RELATED"/>
    <property type="match status" value="1"/>
</dbReference>
<dbReference type="PANTHER" id="PTHR46623:SF6">
    <property type="entry name" value="ALPHA_BETA-HYDROLASES SUPERFAMILY PROTEIN"/>
    <property type="match status" value="1"/>
</dbReference>
<dbReference type="InterPro" id="IPR002925">
    <property type="entry name" value="Dienelactn_hydro"/>
</dbReference>
<evidence type="ECO:0000259" key="1">
    <source>
        <dbReference type="Pfam" id="PF01738"/>
    </source>
</evidence>
<dbReference type="OrthoDB" id="9787933at2"/>
<keyword evidence="3" id="KW-1185">Reference proteome</keyword>
<dbReference type="SUPFAM" id="SSF53474">
    <property type="entry name" value="alpha/beta-Hydrolases"/>
    <property type="match status" value="1"/>
</dbReference>
<accession>U7QGF7</accession>
<sequence length="294" mass="32698">MRRFLGLALVIFLGILLWGNQYSGNASENPTPDPVIQMWRSHQQDLPISSPLVAVEPSQPVETNSVTYGSLNNQDLVGYLARPAQAEESLPGLIIIHEWWGLNDNIKMMTERLAGEGYVALAVDLYEGKVGDTPEQARELVTAARNNEQQLKNNIRQAYQYLEQEQNVPKIGSIGWCFGGSWSLNTALLFPKELDATVIYYGGGIETNPNQLKALEMPILGIFGELDDNPSVETVRQFETALKDLGKSPEIYIYENADHAFANPSGTRYNAEAAEDAWKKTITFLNQHLKSVAN</sequence>
<dbReference type="InterPro" id="IPR051049">
    <property type="entry name" value="Dienelactone_hydrolase-like"/>
</dbReference>
<name>U7QGF7_9CYAN</name>
<dbReference type="AlphaFoldDB" id="U7QGF7"/>
<dbReference type="PATRIC" id="fig|1348334.3.peg.3004"/>
<dbReference type="RefSeq" id="WP_023066861.1">
    <property type="nucleotide sequence ID" value="NZ_AUZM01000028.1"/>
</dbReference>